<organism evidence="5 6">
    <name type="scientific">Patella caerulea</name>
    <name type="common">Rayed Mediterranean limpet</name>
    <dbReference type="NCBI Taxonomy" id="87958"/>
    <lineage>
        <taxon>Eukaryota</taxon>
        <taxon>Metazoa</taxon>
        <taxon>Spiralia</taxon>
        <taxon>Lophotrochozoa</taxon>
        <taxon>Mollusca</taxon>
        <taxon>Gastropoda</taxon>
        <taxon>Patellogastropoda</taxon>
        <taxon>Patelloidea</taxon>
        <taxon>Patellidae</taxon>
        <taxon>Patella</taxon>
    </lineage>
</organism>
<dbReference type="SUPFAM" id="SSF48403">
    <property type="entry name" value="Ankyrin repeat"/>
    <property type="match status" value="1"/>
</dbReference>
<evidence type="ECO:0000313" key="6">
    <source>
        <dbReference type="Proteomes" id="UP001347796"/>
    </source>
</evidence>
<sequence length="285" mass="32621">MSALNQRDNLLEQICSKLMQKRSDAHQNVRSINDELYLESFLIHCMKSKRINENNRVSCIKICLNSGIDVNSTDMEGKTALIIAVMNRSLECAKTLLAPPCDINKRDNTGNTALHYCFKGTFDANINLMRALIQYGADTNVSDNTGITPTFYSLLSYAKIFKLVLSANGDVASFRFRDFQTLKMTCGWKIRNLDYQIFLKRLYYLGCPVTCCKKIAEIYPHGIHTAEWLNELNNNCSSLKEICRTKIRHCLKKQINTRVKELPIPGALQHYILMEDVIEFLEKCL</sequence>
<dbReference type="Proteomes" id="UP001347796">
    <property type="component" value="Unassembled WGS sequence"/>
</dbReference>
<dbReference type="PANTHER" id="PTHR24171">
    <property type="entry name" value="ANKYRIN REPEAT DOMAIN-CONTAINING PROTEIN 39-RELATED"/>
    <property type="match status" value="1"/>
</dbReference>
<comment type="caution">
    <text evidence="5">The sequence shown here is derived from an EMBL/GenBank/DDBJ whole genome shotgun (WGS) entry which is preliminary data.</text>
</comment>
<evidence type="ECO:0000259" key="4">
    <source>
        <dbReference type="PROSITE" id="PS50225"/>
    </source>
</evidence>
<dbReference type="SMART" id="SM00248">
    <property type="entry name" value="ANK"/>
    <property type="match status" value="3"/>
</dbReference>
<accession>A0AAN8PIQ5</accession>
<keyword evidence="1" id="KW-0677">Repeat</keyword>
<dbReference type="SUPFAM" id="SSF158235">
    <property type="entry name" value="SOCS box-like"/>
    <property type="match status" value="1"/>
</dbReference>
<evidence type="ECO:0000313" key="5">
    <source>
        <dbReference type="EMBL" id="KAK6177014.1"/>
    </source>
</evidence>
<dbReference type="InterPro" id="IPR036036">
    <property type="entry name" value="SOCS_box-like_dom_sf"/>
</dbReference>
<evidence type="ECO:0000256" key="2">
    <source>
        <dbReference type="ARBA" id="ARBA00023043"/>
    </source>
</evidence>
<feature type="domain" description="SOCS box" evidence="4">
    <location>
        <begin position="238"/>
        <end position="272"/>
    </location>
</feature>
<reference evidence="5 6" key="1">
    <citation type="submission" date="2024-01" db="EMBL/GenBank/DDBJ databases">
        <title>The genome of the rayed Mediterranean limpet Patella caerulea (Linnaeus, 1758).</title>
        <authorList>
            <person name="Anh-Thu Weber A."/>
            <person name="Halstead-Nussloch G."/>
        </authorList>
    </citation>
    <scope>NUCLEOTIDE SEQUENCE [LARGE SCALE GENOMIC DNA]</scope>
    <source>
        <strain evidence="5">AATW-2023a</strain>
        <tissue evidence="5">Whole specimen</tissue>
    </source>
</reference>
<name>A0AAN8PIQ5_PATCE</name>
<dbReference type="GO" id="GO:0035556">
    <property type="term" value="P:intracellular signal transduction"/>
    <property type="evidence" value="ECO:0007669"/>
    <property type="project" value="InterPro"/>
</dbReference>
<dbReference type="Pfam" id="PF07525">
    <property type="entry name" value="SOCS_box"/>
    <property type="match status" value="1"/>
</dbReference>
<dbReference type="Gene3D" id="1.10.750.20">
    <property type="entry name" value="SOCS box"/>
    <property type="match status" value="1"/>
</dbReference>
<dbReference type="PROSITE" id="PS50088">
    <property type="entry name" value="ANK_REPEAT"/>
    <property type="match status" value="2"/>
</dbReference>
<dbReference type="EMBL" id="JAZGQO010000010">
    <property type="protein sequence ID" value="KAK6177014.1"/>
    <property type="molecule type" value="Genomic_DNA"/>
</dbReference>
<dbReference type="InterPro" id="IPR036770">
    <property type="entry name" value="Ankyrin_rpt-contain_sf"/>
</dbReference>
<dbReference type="SMART" id="SM00969">
    <property type="entry name" value="SOCS_box"/>
    <property type="match status" value="1"/>
</dbReference>
<dbReference type="Pfam" id="PF12796">
    <property type="entry name" value="Ank_2"/>
    <property type="match status" value="1"/>
</dbReference>
<feature type="repeat" description="ANK" evidence="3">
    <location>
        <begin position="76"/>
        <end position="108"/>
    </location>
</feature>
<evidence type="ECO:0000256" key="3">
    <source>
        <dbReference type="PROSITE-ProRule" id="PRU00023"/>
    </source>
</evidence>
<dbReference type="AlphaFoldDB" id="A0AAN8PIQ5"/>
<dbReference type="PROSITE" id="PS50225">
    <property type="entry name" value="SOCS"/>
    <property type="match status" value="1"/>
</dbReference>
<protein>
    <recommendedName>
        <fullName evidence="4">SOCS box domain-containing protein</fullName>
    </recommendedName>
</protein>
<evidence type="ECO:0000256" key="1">
    <source>
        <dbReference type="ARBA" id="ARBA00022737"/>
    </source>
</evidence>
<feature type="repeat" description="ANK" evidence="3">
    <location>
        <begin position="109"/>
        <end position="144"/>
    </location>
</feature>
<dbReference type="InterPro" id="IPR002110">
    <property type="entry name" value="Ankyrin_rpt"/>
</dbReference>
<proteinExistence type="predicted"/>
<dbReference type="InterPro" id="IPR001496">
    <property type="entry name" value="SOCS_box"/>
</dbReference>
<dbReference type="CDD" id="cd03716">
    <property type="entry name" value="SOCS_ASB_like"/>
    <property type="match status" value="1"/>
</dbReference>
<gene>
    <name evidence="5" type="ORF">SNE40_015206</name>
</gene>
<keyword evidence="2 3" id="KW-0040">ANK repeat</keyword>
<dbReference type="Gene3D" id="1.25.40.20">
    <property type="entry name" value="Ankyrin repeat-containing domain"/>
    <property type="match status" value="1"/>
</dbReference>
<keyword evidence="6" id="KW-1185">Reference proteome</keyword>
<dbReference type="PANTHER" id="PTHR24171:SF9">
    <property type="entry name" value="ANKYRIN REPEAT DOMAIN-CONTAINING PROTEIN 39"/>
    <property type="match status" value="1"/>
</dbReference>